<protein>
    <submittedName>
        <fullName evidence="1">Uncharacterized protein</fullName>
    </submittedName>
</protein>
<dbReference type="GO" id="GO:0016747">
    <property type="term" value="F:acyltransferase activity, transferring groups other than amino-acyl groups"/>
    <property type="evidence" value="ECO:0007669"/>
    <property type="project" value="UniProtKB-ARBA"/>
</dbReference>
<evidence type="ECO:0000313" key="1">
    <source>
        <dbReference type="EMBL" id="BFP43885.1"/>
    </source>
</evidence>
<dbReference type="SUPFAM" id="SSF53901">
    <property type="entry name" value="Thiolase-like"/>
    <property type="match status" value="1"/>
</dbReference>
<dbReference type="EMBL" id="AP035881">
    <property type="protein sequence ID" value="BFP43885.1"/>
    <property type="molecule type" value="Genomic_DNA"/>
</dbReference>
<dbReference type="RefSeq" id="WP_407986472.1">
    <property type="nucleotide sequence ID" value="NZ_AP035881.2"/>
</dbReference>
<gene>
    <name evidence="1" type="ORF">KCMC57_02530</name>
</gene>
<dbReference type="Gene3D" id="3.40.47.10">
    <property type="match status" value="1"/>
</dbReference>
<sequence length="241" mass="25612">MPPHQAGPHLRTGEGGLRISRALTQRFDGRSETSLDPDLRVFAGDLARPYGLALREDLLAEGAGQAYGEMGEVLIDRLGLTADQPVDLLILAFAVPDVQPGRAVTLHLARRCPGRPLAFAIGDQGSAAPFTALRIADQYARTGACRRAVVLILEQTTLHYLPAGPVTLPKRHQGVLLLLEPATEGTDMTVSQGRGPLGGGHPDQPLTGCWAGLAGEAGPVRVTDLDEQFGRWSALDQPAVR</sequence>
<proteinExistence type="predicted"/>
<name>A0AB33JWY5_9ACTN</name>
<accession>A0AB33JWY5</accession>
<dbReference type="AlphaFoldDB" id="A0AB33JWY5"/>
<organism evidence="1">
    <name type="scientific">Kitasatospora sp. CMC57</name>
    <dbReference type="NCBI Taxonomy" id="3231513"/>
    <lineage>
        <taxon>Bacteria</taxon>
        <taxon>Bacillati</taxon>
        <taxon>Actinomycetota</taxon>
        <taxon>Actinomycetes</taxon>
        <taxon>Kitasatosporales</taxon>
        <taxon>Streptomycetaceae</taxon>
        <taxon>Kitasatospora</taxon>
    </lineage>
</organism>
<reference evidence="1" key="1">
    <citation type="submission" date="2024-07" db="EMBL/GenBank/DDBJ databases">
        <title>Complete genome sequences of cellulolytic bacteria, Kitasatospora sp. CMC57 and Streptomyces sp. CMC78, isolated from Japanese agricultural soil.</title>
        <authorList>
            <person name="Hashimoto T."/>
            <person name="Ito M."/>
            <person name="Iwamoto M."/>
            <person name="Fukahori D."/>
            <person name="Shoda T."/>
            <person name="Sakoda M."/>
            <person name="Morohoshi T."/>
            <person name="Mitsuboshi M."/>
            <person name="Nishizawa T."/>
        </authorList>
    </citation>
    <scope>NUCLEOTIDE SEQUENCE</scope>
    <source>
        <strain evidence="1">CMC57</strain>
    </source>
</reference>
<dbReference type="InterPro" id="IPR016039">
    <property type="entry name" value="Thiolase-like"/>
</dbReference>